<keyword evidence="2" id="KW-1185">Reference proteome</keyword>
<name>A0A9X1ZF10_9GAMM</name>
<evidence type="ECO:0000313" key="1">
    <source>
        <dbReference type="EMBL" id="MCL1107510.1"/>
    </source>
</evidence>
<proteinExistence type="predicted"/>
<evidence type="ECO:0000313" key="2">
    <source>
        <dbReference type="Proteomes" id="UP001139408"/>
    </source>
</evidence>
<dbReference type="AlphaFoldDB" id="A0A9X1ZF10"/>
<dbReference type="RefSeq" id="WP_188926949.1">
    <property type="nucleotide sequence ID" value="NZ_BMQI01000065.1"/>
</dbReference>
<sequence length="178" mass="20181">MDTIPEGTVFEAFNISSETWDAGSHWSASSIDKMIIIEGSVKDDHSLTMNAIGDQKSIFVGGLRNSFRHLICRSIDGEKQIEFTHYRASQITNEHKKLNYLLYVHPTGKKWAIAENHTKVVVMFKNDQTDGRWVLYENNSIDLTTDAGHAEWIKVIRSKQGKGYNLDGTCTYNGIIKQ</sequence>
<protein>
    <submittedName>
        <fullName evidence="1">Uncharacterized protein</fullName>
    </submittedName>
</protein>
<comment type="caution">
    <text evidence="1">The sequence shown here is derived from an EMBL/GenBank/DDBJ whole genome shotgun (WGS) entry which is preliminary data.</text>
</comment>
<organism evidence="1 2">
    <name type="scientific">Shewanella algicola</name>
    <dbReference type="NCBI Taxonomy" id="640633"/>
    <lineage>
        <taxon>Bacteria</taxon>
        <taxon>Pseudomonadati</taxon>
        <taxon>Pseudomonadota</taxon>
        <taxon>Gammaproteobacteria</taxon>
        <taxon>Alteromonadales</taxon>
        <taxon>Shewanellaceae</taxon>
        <taxon>Shewanella</taxon>
    </lineage>
</organism>
<dbReference type="EMBL" id="JAKILJ010000065">
    <property type="protein sequence ID" value="MCL1107510.1"/>
    <property type="molecule type" value="Genomic_DNA"/>
</dbReference>
<reference evidence="1" key="1">
    <citation type="submission" date="2022-01" db="EMBL/GenBank/DDBJ databases">
        <title>Whole genome-based taxonomy of the Shewanellaceae.</title>
        <authorList>
            <person name="Martin-Rodriguez A.J."/>
        </authorList>
    </citation>
    <scope>NUCLEOTIDE SEQUENCE</scope>
    <source>
        <strain evidence="1">DSM 23803</strain>
    </source>
</reference>
<accession>A0A9X1ZF10</accession>
<gene>
    <name evidence="1" type="ORF">L2749_20050</name>
</gene>
<dbReference type="Proteomes" id="UP001139408">
    <property type="component" value="Unassembled WGS sequence"/>
</dbReference>